<organism evidence="8 9">
    <name type="scientific">Podospora australis</name>
    <dbReference type="NCBI Taxonomy" id="1536484"/>
    <lineage>
        <taxon>Eukaryota</taxon>
        <taxon>Fungi</taxon>
        <taxon>Dikarya</taxon>
        <taxon>Ascomycota</taxon>
        <taxon>Pezizomycotina</taxon>
        <taxon>Sordariomycetes</taxon>
        <taxon>Sordariomycetidae</taxon>
        <taxon>Sordariales</taxon>
        <taxon>Podosporaceae</taxon>
        <taxon>Podospora</taxon>
    </lineage>
</organism>
<feature type="transmembrane region" description="Helical" evidence="7">
    <location>
        <begin position="570"/>
        <end position="589"/>
    </location>
</feature>
<comment type="similarity">
    <text evidence="2">Belongs to the major facilitator superfamily.</text>
</comment>
<feature type="compositionally biased region" description="Basic and acidic residues" evidence="6">
    <location>
        <begin position="1"/>
        <end position="11"/>
    </location>
</feature>
<feature type="compositionally biased region" description="Pro residues" evidence="6">
    <location>
        <begin position="92"/>
        <end position="104"/>
    </location>
</feature>
<feature type="transmembrane region" description="Helical" evidence="7">
    <location>
        <begin position="231"/>
        <end position="251"/>
    </location>
</feature>
<dbReference type="PANTHER" id="PTHR23502">
    <property type="entry name" value="MAJOR FACILITATOR SUPERFAMILY"/>
    <property type="match status" value="1"/>
</dbReference>
<dbReference type="Proteomes" id="UP001302126">
    <property type="component" value="Unassembled WGS sequence"/>
</dbReference>
<dbReference type="EMBL" id="MU864384">
    <property type="protein sequence ID" value="KAK4188778.1"/>
    <property type="molecule type" value="Genomic_DNA"/>
</dbReference>
<keyword evidence="9" id="KW-1185">Reference proteome</keyword>
<gene>
    <name evidence="8" type="ORF">QBC35DRAFT_462669</name>
</gene>
<feature type="region of interest" description="Disordered" evidence="6">
    <location>
        <begin position="1"/>
        <end position="143"/>
    </location>
</feature>
<evidence type="ECO:0000313" key="8">
    <source>
        <dbReference type="EMBL" id="KAK4188778.1"/>
    </source>
</evidence>
<dbReference type="SUPFAM" id="SSF103473">
    <property type="entry name" value="MFS general substrate transporter"/>
    <property type="match status" value="1"/>
</dbReference>
<feature type="transmembrane region" description="Helical" evidence="7">
    <location>
        <begin position="623"/>
        <end position="641"/>
    </location>
</feature>
<feature type="transmembrane region" description="Helical" evidence="7">
    <location>
        <begin position="452"/>
        <end position="475"/>
    </location>
</feature>
<dbReference type="InterPro" id="IPR011701">
    <property type="entry name" value="MFS"/>
</dbReference>
<dbReference type="Pfam" id="PF07690">
    <property type="entry name" value="MFS_1"/>
    <property type="match status" value="1"/>
</dbReference>
<feature type="transmembrane region" description="Helical" evidence="7">
    <location>
        <begin position="319"/>
        <end position="339"/>
    </location>
</feature>
<proteinExistence type="inferred from homology"/>
<feature type="transmembrane region" description="Helical" evidence="7">
    <location>
        <begin position="192"/>
        <end position="211"/>
    </location>
</feature>
<feature type="transmembrane region" description="Helical" evidence="7">
    <location>
        <begin position="289"/>
        <end position="307"/>
    </location>
</feature>
<sequence>MGLDLDLEKELGLGQDGTVSKAEGKRMSFRPPPPAKEPPSRRPPPLPSSLDALKPGSILSEPPNRPLPPRPVSKVGGGGLSRSTTSASTAPSRPPPTRPPPLRPQAPLGMNPPTRPGTAATTTTTTTTTASFDLPKNHPEMPKRISWMTSSSLAATRRTKYGTGKHSNVELVPQPSDDPDDPLNWPTWRKELNFFSLMLLVSMTGVTKTIFTTVNAQLAETYQVSYTAVSALTGVPLILSAITGLVSLIASRIWGKRPLYLVSLLLLFIGTVWNTNVATSYSQCMAARIFQGLGWGAFDSLVLGSIQDTYFEHQRNLKIALHSIISISATWGSPLLGGVASQGEMGFGQQFTILSAFFVVAVPAIALGAPETAFDRAYTLAQTPATAMTGKYKRSLPLGPRKLFSLETFYEYIVRLKPYSYSPSSLSPTRPTLSLQTILQAPRASIAPTTTLLFLVSFLPSASLWGFSSSLSLLFHPLPFDLSPSAIGALFTASFLLSIAIISLSNFWPFWRRNFSPKLHMAAIALGTTLSFIGILTFGLHINASMTPSPSDPLSSTTSVFALDYLGSRVNLPAVSFVLGLLSAGVFILDSTVRPLIKSSTEFTSSNFGVAQRNTSDMSSGVCFWRTFFSGIFVMAVPNAAWTWDGLRALCIGFSIAQMVVGATVGVVWWLFAEQIKRWDGRVMRLVDLDMLKRSGSFFDTD</sequence>
<reference evidence="8" key="1">
    <citation type="journal article" date="2023" name="Mol. Phylogenet. Evol.">
        <title>Genome-scale phylogeny and comparative genomics of the fungal order Sordariales.</title>
        <authorList>
            <person name="Hensen N."/>
            <person name="Bonometti L."/>
            <person name="Westerberg I."/>
            <person name="Brannstrom I.O."/>
            <person name="Guillou S."/>
            <person name="Cros-Aarteil S."/>
            <person name="Calhoun S."/>
            <person name="Haridas S."/>
            <person name="Kuo A."/>
            <person name="Mondo S."/>
            <person name="Pangilinan J."/>
            <person name="Riley R."/>
            <person name="LaButti K."/>
            <person name="Andreopoulos B."/>
            <person name="Lipzen A."/>
            <person name="Chen C."/>
            <person name="Yan M."/>
            <person name="Daum C."/>
            <person name="Ng V."/>
            <person name="Clum A."/>
            <person name="Steindorff A."/>
            <person name="Ohm R.A."/>
            <person name="Martin F."/>
            <person name="Silar P."/>
            <person name="Natvig D.O."/>
            <person name="Lalanne C."/>
            <person name="Gautier V."/>
            <person name="Ament-Velasquez S.L."/>
            <person name="Kruys A."/>
            <person name="Hutchinson M.I."/>
            <person name="Powell A.J."/>
            <person name="Barry K."/>
            <person name="Miller A.N."/>
            <person name="Grigoriev I.V."/>
            <person name="Debuchy R."/>
            <person name="Gladieux P."/>
            <person name="Hiltunen Thoren M."/>
            <person name="Johannesson H."/>
        </authorList>
    </citation>
    <scope>NUCLEOTIDE SEQUENCE</scope>
    <source>
        <strain evidence="8">PSN309</strain>
    </source>
</reference>
<name>A0AAN6WUT2_9PEZI</name>
<feature type="transmembrane region" description="Helical" evidence="7">
    <location>
        <begin position="519"/>
        <end position="542"/>
    </location>
</feature>
<evidence type="ECO:0000256" key="5">
    <source>
        <dbReference type="ARBA" id="ARBA00023136"/>
    </source>
</evidence>
<feature type="compositionally biased region" description="Low complexity" evidence="6">
    <location>
        <begin position="118"/>
        <end position="130"/>
    </location>
</feature>
<evidence type="ECO:0000256" key="6">
    <source>
        <dbReference type="SAM" id="MobiDB-lite"/>
    </source>
</evidence>
<keyword evidence="5 7" id="KW-0472">Membrane</keyword>
<dbReference type="InterPro" id="IPR036259">
    <property type="entry name" value="MFS_trans_sf"/>
</dbReference>
<keyword evidence="4 7" id="KW-1133">Transmembrane helix</keyword>
<dbReference type="AlphaFoldDB" id="A0AAN6WUT2"/>
<dbReference type="GO" id="GO:0022857">
    <property type="term" value="F:transmembrane transporter activity"/>
    <property type="evidence" value="ECO:0007669"/>
    <property type="project" value="InterPro"/>
</dbReference>
<evidence type="ECO:0000256" key="7">
    <source>
        <dbReference type="SAM" id="Phobius"/>
    </source>
</evidence>
<protein>
    <submittedName>
        <fullName evidence="8">MFS general substrate transporter</fullName>
    </submittedName>
</protein>
<accession>A0AAN6WUT2</accession>
<feature type="transmembrane region" description="Helical" evidence="7">
    <location>
        <begin position="258"/>
        <end position="277"/>
    </location>
</feature>
<dbReference type="Gene3D" id="1.20.1250.20">
    <property type="entry name" value="MFS general substrate transporter like domains"/>
    <property type="match status" value="1"/>
</dbReference>
<comment type="subcellular location">
    <subcellularLocation>
        <location evidence="1">Membrane</location>
        <topology evidence="1">Multi-pass membrane protein</topology>
    </subcellularLocation>
</comment>
<dbReference type="PANTHER" id="PTHR23502:SF68">
    <property type="entry name" value="MULTIDRUG TRANSPORTER, PUTATIVE (AFU_ORTHOLOGUE AFUA_3G01120)-RELATED"/>
    <property type="match status" value="1"/>
</dbReference>
<evidence type="ECO:0000256" key="2">
    <source>
        <dbReference type="ARBA" id="ARBA00008335"/>
    </source>
</evidence>
<dbReference type="GO" id="GO:0016020">
    <property type="term" value="C:membrane"/>
    <property type="evidence" value="ECO:0007669"/>
    <property type="project" value="UniProtKB-SubCell"/>
</dbReference>
<evidence type="ECO:0000256" key="3">
    <source>
        <dbReference type="ARBA" id="ARBA00022692"/>
    </source>
</evidence>
<evidence type="ECO:0000313" key="9">
    <source>
        <dbReference type="Proteomes" id="UP001302126"/>
    </source>
</evidence>
<evidence type="ECO:0000256" key="1">
    <source>
        <dbReference type="ARBA" id="ARBA00004141"/>
    </source>
</evidence>
<feature type="compositionally biased region" description="Low complexity" evidence="6">
    <location>
        <begin position="81"/>
        <end position="91"/>
    </location>
</feature>
<evidence type="ECO:0000256" key="4">
    <source>
        <dbReference type="ARBA" id="ARBA00022989"/>
    </source>
</evidence>
<feature type="transmembrane region" description="Helical" evidence="7">
    <location>
        <begin position="487"/>
        <end position="507"/>
    </location>
</feature>
<reference evidence="8" key="2">
    <citation type="submission" date="2023-05" db="EMBL/GenBank/DDBJ databases">
        <authorList>
            <consortium name="Lawrence Berkeley National Laboratory"/>
            <person name="Steindorff A."/>
            <person name="Hensen N."/>
            <person name="Bonometti L."/>
            <person name="Westerberg I."/>
            <person name="Brannstrom I.O."/>
            <person name="Guillou S."/>
            <person name="Cros-Aarteil S."/>
            <person name="Calhoun S."/>
            <person name="Haridas S."/>
            <person name="Kuo A."/>
            <person name="Mondo S."/>
            <person name="Pangilinan J."/>
            <person name="Riley R."/>
            <person name="Labutti K."/>
            <person name="Andreopoulos B."/>
            <person name="Lipzen A."/>
            <person name="Chen C."/>
            <person name="Yanf M."/>
            <person name="Daum C."/>
            <person name="Ng V."/>
            <person name="Clum A."/>
            <person name="Ohm R."/>
            <person name="Martin F."/>
            <person name="Silar P."/>
            <person name="Natvig D."/>
            <person name="Lalanne C."/>
            <person name="Gautier V."/>
            <person name="Ament-Velasquez S.L."/>
            <person name="Kruys A."/>
            <person name="Hutchinson M.I."/>
            <person name="Powell A.J."/>
            <person name="Barry K."/>
            <person name="Miller A.N."/>
            <person name="Grigoriev I.V."/>
            <person name="Debuchy R."/>
            <person name="Gladieux P."/>
            <person name="Thoren M.H."/>
            <person name="Johannesson H."/>
        </authorList>
    </citation>
    <scope>NUCLEOTIDE SEQUENCE</scope>
    <source>
        <strain evidence="8">PSN309</strain>
    </source>
</reference>
<comment type="caution">
    <text evidence="8">The sequence shown here is derived from an EMBL/GenBank/DDBJ whole genome shotgun (WGS) entry which is preliminary data.</text>
</comment>
<keyword evidence="3 7" id="KW-0812">Transmembrane</keyword>
<feature type="transmembrane region" description="Helical" evidence="7">
    <location>
        <begin position="351"/>
        <end position="369"/>
    </location>
</feature>
<feature type="transmembrane region" description="Helical" evidence="7">
    <location>
        <begin position="647"/>
        <end position="672"/>
    </location>
</feature>
<feature type="compositionally biased region" description="Pro residues" evidence="6">
    <location>
        <begin position="30"/>
        <end position="47"/>
    </location>
</feature>